<reference evidence="2 3" key="1">
    <citation type="submission" date="2019-11" db="EMBL/GenBank/DDBJ databases">
        <title>Whole-genome sequence of Rhodoplanes serenus DSM 18633, type strain.</title>
        <authorList>
            <person name="Kyndt J.A."/>
            <person name="Meyer T.E."/>
        </authorList>
    </citation>
    <scope>NUCLEOTIDE SEQUENCE [LARGE SCALE GENOMIC DNA]</scope>
    <source>
        <strain evidence="2 3">DSM 18633</strain>
    </source>
</reference>
<comment type="caution">
    <text evidence="2">The sequence shown here is derived from an EMBL/GenBank/DDBJ whole genome shotgun (WGS) entry which is preliminary data.</text>
</comment>
<sequence length="160" mass="16778">MSTTGKRGSATETVIDLDPEERAATTPVVVDEDPGDAAPAVVDEDAEDVGGSLPRRAVRHPDGSVTLPLRRPVDLTIRSAAAGTRSETYAALTFHRLAGGDLRAIAAASKETQPVVMLARAARLRQPIMSALFDRLDAADVADAVRVVESFFGSGPTTGR</sequence>
<dbReference type="EMBL" id="WNKV01000024">
    <property type="protein sequence ID" value="MTW19089.1"/>
    <property type="molecule type" value="Genomic_DNA"/>
</dbReference>
<feature type="region of interest" description="Disordered" evidence="1">
    <location>
        <begin position="1"/>
        <end position="40"/>
    </location>
</feature>
<evidence type="ECO:0008006" key="4">
    <source>
        <dbReference type="Google" id="ProtNLM"/>
    </source>
</evidence>
<accession>A0A9X4XRB2</accession>
<dbReference type="AlphaFoldDB" id="A0A9X4XRB2"/>
<protein>
    <recommendedName>
        <fullName evidence="4">Phage tail assembly protein</fullName>
    </recommendedName>
</protein>
<proteinExistence type="predicted"/>
<organism evidence="2 3">
    <name type="scientific">Rhodoplanes serenus</name>
    <dbReference type="NCBI Taxonomy" id="200615"/>
    <lineage>
        <taxon>Bacteria</taxon>
        <taxon>Pseudomonadati</taxon>
        <taxon>Pseudomonadota</taxon>
        <taxon>Alphaproteobacteria</taxon>
        <taxon>Hyphomicrobiales</taxon>
        <taxon>Nitrobacteraceae</taxon>
        <taxon>Rhodoplanes</taxon>
    </lineage>
</organism>
<dbReference type="RefSeq" id="WP_155481384.1">
    <property type="nucleotide sequence ID" value="NZ_WNKV01000024.1"/>
</dbReference>
<evidence type="ECO:0000313" key="2">
    <source>
        <dbReference type="EMBL" id="MTW19089.1"/>
    </source>
</evidence>
<feature type="compositionally biased region" description="Polar residues" evidence="1">
    <location>
        <begin position="1"/>
        <end position="12"/>
    </location>
</feature>
<dbReference type="Proteomes" id="UP000438991">
    <property type="component" value="Unassembled WGS sequence"/>
</dbReference>
<name>A0A9X4XRB2_9BRAD</name>
<gene>
    <name evidence="2" type="ORF">GJ689_23095</name>
</gene>
<evidence type="ECO:0000313" key="3">
    <source>
        <dbReference type="Proteomes" id="UP000438991"/>
    </source>
</evidence>
<evidence type="ECO:0000256" key="1">
    <source>
        <dbReference type="SAM" id="MobiDB-lite"/>
    </source>
</evidence>